<comment type="caution">
    <text evidence="2">The sequence shown here is derived from an EMBL/GenBank/DDBJ whole genome shotgun (WGS) entry which is preliminary data.</text>
</comment>
<reference evidence="2 3" key="1">
    <citation type="journal article" date="2016" name="Appl. Microbiol. Biotechnol.">
        <title>Characterization of T-DNA insertion mutants with decreased virulence in the entomopathogenic fungus Beauveria bassiana JEF-007.</title>
        <authorList>
            <person name="Kim S."/>
            <person name="Lee S.J."/>
            <person name="Nai Y.S."/>
            <person name="Yu J.S."/>
            <person name="Lee M.R."/>
            <person name="Yang Y.T."/>
            <person name="Kim J.S."/>
        </authorList>
    </citation>
    <scope>NUCLEOTIDE SEQUENCE [LARGE SCALE GENOMIC DNA]</scope>
    <source>
        <strain evidence="2 3">JEF-007</strain>
    </source>
</reference>
<proteinExistence type="predicted"/>
<feature type="region of interest" description="Disordered" evidence="1">
    <location>
        <begin position="1"/>
        <end position="58"/>
    </location>
</feature>
<feature type="compositionally biased region" description="Basic and acidic residues" evidence="1">
    <location>
        <begin position="32"/>
        <end position="58"/>
    </location>
</feature>
<dbReference type="Proteomes" id="UP000235728">
    <property type="component" value="Unassembled WGS sequence"/>
</dbReference>
<accession>A0A2N6N8Y3</accession>
<sequence length="90" mass="10304">MYTTPWQTSKKSSVASSKAFGRRLRHPLTDPLEDKKALIEREPPPYHDAKTETSDRFTKSCNAQRTRFVSCAIDTIRKKVEQLAQPLLAK</sequence>
<evidence type="ECO:0000256" key="1">
    <source>
        <dbReference type="SAM" id="MobiDB-lite"/>
    </source>
</evidence>
<protein>
    <submittedName>
        <fullName evidence="2">Uncharacterized protein</fullName>
    </submittedName>
</protein>
<name>A0A2N6N8Y3_BEABA</name>
<dbReference type="EMBL" id="MRVG01000017">
    <property type="protein sequence ID" value="PMB63734.1"/>
    <property type="molecule type" value="Genomic_DNA"/>
</dbReference>
<dbReference type="AlphaFoldDB" id="A0A2N6N8Y3"/>
<evidence type="ECO:0000313" key="2">
    <source>
        <dbReference type="EMBL" id="PMB63734.1"/>
    </source>
</evidence>
<gene>
    <name evidence="2" type="ORF">BM221_010476</name>
</gene>
<organism evidence="2 3">
    <name type="scientific">Beauveria bassiana</name>
    <name type="common">White muscardine disease fungus</name>
    <name type="synonym">Tritirachium shiotae</name>
    <dbReference type="NCBI Taxonomy" id="176275"/>
    <lineage>
        <taxon>Eukaryota</taxon>
        <taxon>Fungi</taxon>
        <taxon>Dikarya</taxon>
        <taxon>Ascomycota</taxon>
        <taxon>Pezizomycotina</taxon>
        <taxon>Sordariomycetes</taxon>
        <taxon>Hypocreomycetidae</taxon>
        <taxon>Hypocreales</taxon>
        <taxon>Cordycipitaceae</taxon>
        <taxon>Beauveria</taxon>
    </lineage>
</organism>
<evidence type="ECO:0000313" key="3">
    <source>
        <dbReference type="Proteomes" id="UP000235728"/>
    </source>
</evidence>
<feature type="compositionally biased region" description="Low complexity" evidence="1">
    <location>
        <begin position="9"/>
        <end position="19"/>
    </location>
</feature>